<feature type="transmembrane region" description="Helical" evidence="2">
    <location>
        <begin position="216"/>
        <end position="236"/>
    </location>
</feature>
<protein>
    <recommendedName>
        <fullName evidence="5">Glycerophosphoryl diester phosphodiesterase membrane domain-containing protein</fullName>
    </recommendedName>
</protein>
<comment type="caution">
    <text evidence="3">The sequence shown here is derived from an EMBL/GenBank/DDBJ whole genome shotgun (WGS) entry which is preliminary data.</text>
</comment>
<dbReference type="EMBL" id="WSEK01000004">
    <property type="protein sequence ID" value="MVQ49213.1"/>
    <property type="molecule type" value="Genomic_DNA"/>
</dbReference>
<gene>
    <name evidence="3" type="ORF">GON03_08465</name>
</gene>
<evidence type="ECO:0000313" key="3">
    <source>
        <dbReference type="EMBL" id="MVQ49213.1"/>
    </source>
</evidence>
<feature type="transmembrane region" description="Helical" evidence="2">
    <location>
        <begin position="267"/>
        <end position="286"/>
    </location>
</feature>
<evidence type="ECO:0000256" key="1">
    <source>
        <dbReference type="SAM" id="MobiDB-lite"/>
    </source>
</evidence>
<evidence type="ECO:0008006" key="5">
    <source>
        <dbReference type="Google" id="ProtNLM"/>
    </source>
</evidence>
<sequence length="364" mass="37596">MSGSEWYPPPGHQPAGPPPPPPGWTPPLEQRPAWAPPPGAPAYPAPGMLGAAHKPGALPLRPLGLGDIYDAAFKVIRFNPKATVGAAVLVAAVAMAVPMLAAAAVTAALGLTLGGNAEVSSSDDAGVLLAVGSILVGSVLQYVGLVFVTGMISHVVAAAAIGRRLSLGEAWAATRGRRWRLIGLTVVIGLIWMVTIVALVVVSVLVVVLIDVTAVSVVYFVVMGPTALALCLWLWIRVTYLAVPALMLERIGILAALGRGFRLTSRQFWRTLGIALLTLLVTSIAAQLLTVPFSIAGMVATIGMGDSVAGLLVYLGANALGTVASTAFVAPFTSAVTSVQYLDQRMRKEAYDVELMAQAGIASA</sequence>
<keyword evidence="2" id="KW-0812">Transmembrane</keyword>
<feature type="compositionally biased region" description="Pro residues" evidence="1">
    <location>
        <begin position="7"/>
        <end position="25"/>
    </location>
</feature>
<accession>A0A6L6XR45</accession>
<reference evidence="3 4" key="1">
    <citation type="submission" date="2019-12" db="EMBL/GenBank/DDBJ databases">
        <authorList>
            <person name="Huq M.A."/>
        </authorList>
    </citation>
    <scope>NUCLEOTIDE SEQUENCE [LARGE SCALE GENOMIC DNA]</scope>
    <source>
        <strain evidence="3 4">MAH-18</strain>
    </source>
</reference>
<feature type="transmembrane region" description="Helical" evidence="2">
    <location>
        <begin position="84"/>
        <end position="107"/>
    </location>
</feature>
<evidence type="ECO:0000313" key="4">
    <source>
        <dbReference type="Proteomes" id="UP000473525"/>
    </source>
</evidence>
<feature type="transmembrane region" description="Helical" evidence="2">
    <location>
        <begin position="181"/>
        <end position="210"/>
    </location>
</feature>
<feature type="transmembrane region" description="Helical" evidence="2">
    <location>
        <begin position="127"/>
        <end position="160"/>
    </location>
</feature>
<keyword evidence="2" id="KW-1133">Transmembrane helix</keyword>
<name>A0A6L6XR45_9ACTN</name>
<keyword evidence="2" id="KW-0472">Membrane</keyword>
<feature type="region of interest" description="Disordered" evidence="1">
    <location>
        <begin position="1"/>
        <end position="40"/>
    </location>
</feature>
<dbReference type="AlphaFoldDB" id="A0A6L6XR45"/>
<dbReference type="RefSeq" id="WP_157341765.1">
    <property type="nucleotide sequence ID" value="NZ_WSEK01000004.1"/>
</dbReference>
<keyword evidence="4" id="KW-1185">Reference proteome</keyword>
<dbReference type="Proteomes" id="UP000473525">
    <property type="component" value="Unassembled WGS sequence"/>
</dbReference>
<organism evidence="3 4">
    <name type="scientific">Nocardioides agri</name>
    <dbReference type="NCBI Taxonomy" id="2682843"/>
    <lineage>
        <taxon>Bacteria</taxon>
        <taxon>Bacillati</taxon>
        <taxon>Actinomycetota</taxon>
        <taxon>Actinomycetes</taxon>
        <taxon>Propionibacteriales</taxon>
        <taxon>Nocardioidaceae</taxon>
        <taxon>Nocardioides</taxon>
    </lineage>
</organism>
<evidence type="ECO:0000256" key="2">
    <source>
        <dbReference type="SAM" id="Phobius"/>
    </source>
</evidence>
<proteinExistence type="predicted"/>